<sequence>MGQEKITLTKAELKKVLVIEKLVAEQIKVAEAAELLQLSTRQVLRLKKTYLKEGAEGIAHKNRGRKPVHAIPDSLKEHVAKLYQDTYHGCNNCHFAELLQERESLTLSVSTVRRILLEKGLKQAKGRRRGSAHRPRKRKPQAGMLWQIDASPYAWLEDRGPQLTLHAAVDDATGTIVGAIFRLTETQEGYFTVMRQGIEKYGVPLGLYSDRHTIFRSPKESLTLEQELAGETKPLSQFGKAMAVLGITHIKAMTPQAKGRIERLWGTFQDRLVT</sequence>
<dbReference type="Pfam" id="PF13551">
    <property type="entry name" value="HTH_29"/>
    <property type="match status" value="1"/>
</dbReference>
<protein>
    <submittedName>
        <fullName evidence="2">Integrase, catalytic region</fullName>
    </submittedName>
</protein>
<dbReference type="AlphaFoldDB" id="A0A2R6XYE6"/>
<dbReference type="InterPro" id="IPR047797">
    <property type="entry name" value="ISNCY_transpos"/>
</dbReference>
<dbReference type="InterPro" id="IPR012337">
    <property type="entry name" value="RNaseH-like_sf"/>
</dbReference>
<dbReference type="InterPro" id="IPR009057">
    <property type="entry name" value="Homeodomain-like_sf"/>
</dbReference>
<evidence type="ECO:0000313" key="3">
    <source>
        <dbReference type="Proteomes" id="UP000244338"/>
    </source>
</evidence>
<comment type="caution">
    <text evidence="2">The sequence shown here is derived from an EMBL/GenBank/DDBJ whole genome shotgun (WGS) entry which is preliminary data.</text>
</comment>
<dbReference type="Proteomes" id="UP000244338">
    <property type="component" value="Unassembled WGS sequence"/>
</dbReference>
<dbReference type="Gene3D" id="3.30.420.10">
    <property type="entry name" value="Ribonuclease H-like superfamily/Ribonuclease H"/>
    <property type="match status" value="1"/>
</dbReference>
<dbReference type="PANTHER" id="PTHR35004:SF7">
    <property type="entry name" value="INTEGRASE PROTEIN"/>
    <property type="match status" value="1"/>
</dbReference>
<dbReference type="PANTHER" id="PTHR35004">
    <property type="entry name" value="TRANSPOSASE RV3428C-RELATED"/>
    <property type="match status" value="1"/>
</dbReference>
<feature type="domain" description="Integrase catalytic" evidence="1">
    <location>
        <begin position="136"/>
        <end position="274"/>
    </location>
</feature>
<name>A0A2R6XYE6_9BACL</name>
<evidence type="ECO:0000259" key="1">
    <source>
        <dbReference type="PROSITE" id="PS50994"/>
    </source>
</evidence>
<dbReference type="GO" id="GO:0003676">
    <property type="term" value="F:nucleic acid binding"/>
    <property type="evidence" value="ECO:0007669"/>
    <property type="project" value="InterPro"/>
</dbReference>
<dbReference type="InterPro" id="IPR001584">
    <property type="entry name" value="Integrase_cat-core"/>
</dbReference>
<dbReference type="SUPFAM" id="SSF53098">
    <property type="entry name" value="Ribonuclease H-like"/>
    <property type="match status" value="1"/>
</dbReference>
<gene>
    <name evidence="2" type="ORF">BSOLF_2096</name>
</gene>
<dbReference type="GO" id="GO:0015074">
    <property type="term" value="P:DNA integration"/>
    <property type="evidence" value="ECO:0007669"/>
    <property type="project" value="InterPro"/>
</dbReference>
<dbReference type="EMBL" id="PEBX01000113">
    <property type="protein sequence ID" value="PTQ55454.1"/>
    <property type="molecule type" value="Genomic_DNA"/>
</dbReference>
<proteinExistence type="predicted"/>
<dbReference type="PROSITE" id="PS50994">
    <property type="entry name" value="INTEGRASE"/>
    <property type="match status" value="1"/>
</dbReference>
<organism evidence="2 3">
    <name type="scientific">Candidatus Carbonibacillus altaicus</name>
    <dbReference type="NCBI Taxonomy" id="2163959"/>
    <lineage>
        <taxon>Bacteria</taxon>
        <taxon>Bacillati</taxon>
        <taxon>Bacillota</taxon>
        <taxon>Bacilli</taxon>
        <taxon>Bacillales</taxon>
        <taxon>Candidatus Carbonibacillus</taxon>
    </lineage>
</organism>
<dbReference type="SUPFAM" id="SSF46689">
    <property type="entry name" value="Homeodomain-like"/>
    <property type="match status" value="1"/>
</dbReference>
<reference evidence="3" key="1">
    <citation type="journal article" date="2018" name="Sci. Rep.">
        <title>Lignite coal burning seam in the remote Altai Mountains harbors a hydrogen-driven thermophilic microbial community.</title>
        <authorList>
            <person name="Kadnikov V.V."/>
            <person name="Mardanov A.V."/>
            <person name="Ivasenko D.A."/>
            <person name="Antsiferov D.V."/>
            <person name="Beletsky A.V."/>
            <person name="Karnachuk O.V."/>
            <person name="Ravin N.V."/>
        </authorList>
    </citation>
    <scope>NUCLEOTIDE SEQUENCE [LARGE SCALE GENOMIC DNA]</scope>
</reference>
<accession>A0A2R6XYE6</accession>
<dbReference type="NCBIfam" id="NF033594">
    <property type="entry name" value="transpos_ISNCY_2"/>
    <property type="match status" value="1"/>
</dbReference>
<dbReference type="InterPro" id="IPR036397">
    <property type="entry name" value="RNaseH_sf"/>
</dbReference>
<evidence type="ECO:0000313" key="2">
    <source>
        <dbReference type="EMBL" id="PTQ55454.1"/>
    </source>
</evidence>